<feature type="region of interest" description="Disordered" evidence="1">
    <location>
        <begin position="1"/>
        <end position="21"/>
    </location>
</feature>
<organism evidence="2 3">
    <name type="scientific">Phyllosticta citricarpa</name>
    <dbReference type="NCBI Taxonomy" id="55181"/>
    <lineage>
        <taxon>Eukaryota</taxon>
        <taxon>Fungi</taxon>
        <taxon>Dikarya</taxon>
        <taxon>Ascomycota</taxon>
        <taxon>Pezizomycotina</taxon>
        <taxon>Dothideomycetes</taxon>
        <taxon>Dothideomycetes incertae sedis</taxon>
        <taxon>Botryosphaeriales</taxon>
        <taxon>Phyllostictaceae</taxon>
        <taxon>Phyllosticta</taxon>
    </lineage>
</organism>
<protein>
    <submittedName>
        <fullName evidence="2">Uncharacterized protein</fullName>
    </submittedName>
</protein>
<evidence type="ECO:0000313" key="3">
    <source>
        <dbReference type="Proteomes" id="UP001365128"/>
    </source>
</evidence>
<sequence length="403" mass="41446">METCLNSSPDTPPPPPGGAITNIVVDVETTTNPIPDAAAAAAAAIRVAPDAIIARNSTATTALMRGGGRRPRLDPDEFAPPEPDPAPQASRGRSATSSPSAPRVGPMNATNATQTSSSGSPSVDDCGGGDYENHEVSTSSASCDCTGTSSVVNADDDNNDDGSSTDVDDVSPDFALASSCDSSPGTAAAAIAVEVTSFPCSLLRCVDVVRPAAAGPTTADAASKPQFAIDIHVPSRTSSLASEASYAPPLCDVVVAGELAVADATPPTVNGKECDVEGDIEVHVDNTSPTQSSRLRLSLEDQPIRSPKRQAKPWWETGYGSADNDFVTCSEGEAGEVEKEEHVLDGPTFCCGGGTGHDGVWDGDEAVGTTDVGIVNSTVGRRKRDRRRERADRCSTGSWISMD</sequence>
<comment type="caution">
    <text evidence="2">The sequence shown here is derived from an EMBL/GenBank/DDBJ whole genome shotgun (WGS) entry which is preliminary data.</text>
</comment>
<proteinExistence type="predicted"/>
<feature type="compositionally biased region" description="Polar residues" evidence="1">
    <location>
        <begin position="136"/>
        <end position="145"/>
    </location>
</feature>
<evidence type="ECO:0000313" key="2">
    <source>
        <dbReference type="EMBL" id="KAK7556948.1"/>
    </source>
</evidence>
<evidence type="ECO:0000256" key="1">
    <source>
        <dbReference type="SAM" id="MobiDB-lite"/>
    </source>
</evidence>
<feature type="region of interest" description="Disordered" evidence="1">
    <location>
        <begin position="382"/>
        <end position="403"/>
    </location>
</feature>
<keyword evidence="3" id="KW-1185">Reference proteome</keyword>
<dbReference type="Proteomes" id="UP001365128">
    <property type="component" value="Unassembled WGS sequence"/>
</dbReference>
<feature type="region of interest" description="Disordered" evidence="1">
    <location>
        <begin position="60"/>
        <end position="145"/>
    </location>
</feature>
<gene>
    <name evidence="2" type="ORF">IWX46DRAFT_586751</name>
</gene>
<name>A0ABR1MR82_9PEZI</name>
<reference evidence="2 3" key="1">
    <citation type="submission" date="2024-04" db="EMBL/GenBank/DDBJ databases">
        <title>Phyllosticta paracitricarpa is synonymous to the EU quarantine fungus P. citricarpa based on phylogenomic analyses.</title>
        <authorList>
            <consortium name="Lawrence Berkeley National Laboratory"/>
            <person name="Van Ingen-Buijs V.A."/>
            <person name="Van Westerhoven A.C."/>
            <person name="Haridas S."/>
            <person name="Skiadas P."/>
            <person name="Martin F."/>
            <person name="Groenewald J.Z."/>
            <person name="Crous P.W."/>
            <person name="Seidl M.F."/>
        </authorList>
    </citation>
    <scope>NUCLEOTIDE SEQUENCE [LARGE SCALE GENOMIC DNA]</scope>
    <source>
        <strain evidence="2 3">CBS 122670</strain>
    </source>
</reference>
<feature type="compositionally biased region" description="Polar residues" evidence="1">
    <location>
        <begin position="108"/>
        <end position="121"/>
    </location>
</feature>
<feature type="compositionally biased region" description="Polar residues" evidence="1">
    <location>
        <begin position="91"/>
        <end position="100"/>
    </location>
</feature>
<dbReference type="EMBL" id="JBBPDW010000001">
    <property type="protein sequence ID" value="KAK7556948.1"/>
    <property type="molecule type" value="Genomic_DNA"/>
</dbReference>
<accession>A0ABR1MR82</accession>